<dbReference type="EMBL" id="JALNMH010000017">
    <property type="protein sequence ID" value="MCK7595386.1"/>
    <property type="molecule type" value="Genomic_DNA"/>
</dbReference>
<proteinExistence type="predicted"/>
<dbReference type="Pfam" id="PF13487">
    <property type="entry name" value="HD_5"/>
    <property type="match status" value="1"/>
</dbReference>
<dbReference type="InterPro" id="IPR003607">
    <property type="entry name" value="HD/PDEase_dom"/>
</dbReference>
<dbReference type="RefSeq" id="WP_248211294.1">
    <property type="nucleotide sequence ID" value="NZ_JALNMH010000017.1"/>
</dbReference>
<feature type="domain" description="HD-GYP" evidence="2">
    <location>
        <begin position="152"/>
        <end position="347"/>
    </location>
</feature>
<sequence>MAASELPLIDVDRLRVGMHIVLDVGWSNHPFLRSRFTLRSEEQIAQLRALGMTRIRWSPERSSVEPLPAPATAEAAEEAAPPASSPAQAPPAPAVQKVMEPVSLDEWESLSEHWIENEYDDVASRHASLLQTLREDPGAAREPAEQLAEMVSTAVSECDRPAVRLLTDKAGQEEAGHEVAVVALSLLLGRDAGMDEEALRPLAMAGLLHDIGRIRGEDPESRPPDPSTPAAREALSRRIRDSVELARQMGLDESVLRGIAEHREHADGSGLPAGLRGEQLSLPGQVLAIANRYMNLVCPAQADAGITPHQALQQMYGQERAHFDASLLARFVRLLGVYPPGTLVELSDRRIALVVASRPGAALTPRVRIVVRPDAEELSPAIDIDADAPFKINRSVRPDQLDPLWAKRSRELARAAFFFEPAPSPEWRCWGEEERESEASF</sequence>
<feature type="compositionally biased region" description="Low complexity" evidence="1">
    <location>
        <begin position="70"/>
        <end position="87"/>
    </location>
</feature>
<feature type="region of interest" description="Disordered" evidence="1">
    <location>
        <begin position="214"/>
        <end position="234"/>
    </location>
</feature>
<evidence type="ECO:0000313" key="4">
    <source>
        <dbReference type="Proteomes" id="UP001431449"/>
    </source>
</evidence>
<evidence type="ECO:0000313" key="3">
    <source>
        <dbReference type="EMBL" id="MCK7595386.1"/>
    </source>
</evidence>
<dbReference type="PANTHER" id="PTHR45228">
    <property type="entry name" value="CYCLIC DI-GMP PHOSPHODIESTERASE TM_0186-RELATED"/>
    <property type="match status" value="1"/>
</dbReference>
<organism evidence="3 4">
    <name type="scientific">Pseudomarimonas salicorniae</name>
    <dbReference type="NCBI Taxonomy" id="2933270"/>
    <lineage>
        <taxon>Bacteria</taxon>
        <taxon>Pseudomonadati</taxon>
        <taxon>Pseudomonadota</taxon>
        <taxon>Gammaproteobacteria</taxon>
        <taxon>Lysobacterales</taxon>
        <taxon>Lysobacteraceae</taxon>
        <taxon>Pseudomarimonas</taxon>
    </lineage>
</organism>
<feature type="compositionally biased region" description="Basic and acidic residues" evidence="1">
    <location>
        <begin position="214"/>
        <end position="223"/>
    </location>
</feature>
<dbReference type="PANTHER" id="PTHR45228:SF4">
    <property type="entry name" value="LIPOPROTEIN"/>
    <property type="match status" value="1"/>
</dbReference>
<gene>
    <name evidence="3" type="ORF">M0G41_17130</name>
</gene>
<dbReference type="InterPro" id="IPR037522">
    <property type="entry name" value="HD_GYP_dom"/>
</dbReference>
<evidence type="ECO:0000259" key="2">
    <source>
        <dbReference type="PROSITE" id="PS51832"/>
    </source>
</evidence>
<dbReference type="InterPro" id="IPR021812">
    <property type="entry name" value="DUF3391"/>
</dbReference>
<keyword evidence="4" id="KW-1185">Reference proteome</keyword>
<protein>
    <submittedName>
        <fullName evidence="3">DUF3391 domain-containing protein</fullName>
    </submittedName>
</protein>
<evidence type="ECO:0000256" key="1">
    <source>
        <dbReference type="SAM" id="MobiDB-lite"/>
    </source>
</evidence>
<dbReference type="CDD" id="cd00077">
    <property type="entry name" value="HDc"/>
    <property type="match status" value="1"/>
</dbReference>
<dbReference type="PROSITE" id="PS51832">
    <property type="entry name" value="HD_GYP"/>
    <property type="match status" value="1"/>
</dbReference>
<feature type="region of interest" description="Disordered" evidence="1">
    <location>
        <begin position="59"/>
        <end position="96"/>
    </location>
</feature>
<accession>A0ABT0GLG4</accession>
<name>A0ABT0GLG4_9GAMM</name>
<dbReference type="SUPFAM" id="SSF109604">
    <property type="entry name" value="HD-domain/PDEase-like"/>
    <property type="match status" value="1"/>
</dbReference>
<dbReference type="Pfam" id="PF11871">
    <property type="entry name" value="DUF3391"/>
    <property type="match status" value="1"/>
</dbReference>
<dbReference type="InterPro" id="IPR052020">
    <property type="entry name" value="Cyclic_di-GMP/3'3'-cGAMP_PDE"/>
</dbReference>
<dbReference type="Proteomes" id="UP001431449">
    <property type="component" value="Unassembled WGS sequence"/>
</dbReference>
<comment type="caution">
    <text evidence="3">The sequence shown here is derived from an EMBL/GenBank/DDBJ whole genome shotgun (WGS) entry which is preliminary data.</text>
</comment>
<dbReference type="Gene3D" id="1.10.3210.10">
    <property type="entry name" value="Hypothetical protein af1432"/>
    <property type="match status" value="1"/>
</dbReference>
<reference evidence="3" key="1">
    <citation type="submission" date="2022-04" db="EMBL/GenBank/DDBJ databases">
        <title>Lysobacter sp. CAU 1642 isolated from sea sand.</title>
        <authorList>
            <person name="Kim W."/>
        </authorList>
    </citation>
    <scope>NUCLEOTIDE SEQUENCE</scope>
    <source>
        <strain evidence="3">CAU 1642</strain>
    </source>
</reference>